<organism evidence="4 5">
    <name type="scientific">Wallemia hederae</name>
    <dbReference type="NCBI Taxonomy" id="1540922"/>
    <lineage>
        <taxon>Eukaryota</taxon>
        <taxon>Fungi</taxon>
        <taxon>Dikarya</taxon>
        <taxon>Basidiomycota</taxon>
        <taxon>Wallemiomycotina</taxon>
        <taxon>Wallemiomycetes</taxon>
        <taxon>Wallemiales</taxon>
        <taxon>Wallemiaceae</taxon>
        <taxon>Wallemia</taxon>
    </lineage>
</organism>
<dbReference type="PANTHER" id="PTHR13707">
    <property type="entry name" value="KETOACID-COENZYME A TRANSFERASE"/>
    <property type="match status" value="1"/>
</dbReference>
<dbReference type="NCBIfam" id="TIGR02428">
    <property type="entry name" value="pcaJ_scoB_fam"/>
    <property type="match status" value="1"/>
</dbReference>
<proteinExistence type="inferred from homology"/>
<protein>
    <recommendedName>
        <fullName evidence="6">3-oxoacid CoA-transferase</fullName>
    </recommendedName>
</protein>
<feature type="region of interest" description="Disordered" evidence="3">
    <location>
        <begin position="869"/>
        <end position="889"/>
    </location>
</feature>
<dbReference type="Gene3D" id="3.40.1080.10">
    <property type="entry name" value="Glutaconate Coenzyme A-transferase"/>
    <property type="match status" value="2"/>
</dbReference>
<accession>A0A4T0FSX4</accession>
<evidence type="ECO:0008006" key="6">
    <source>
        <dbReference type="Google" id="ProtNLM"/>
    </source>
</evidence>
<keyword evidence="5" id="KW-1185">Reference proteome</keyword>
<comment type="caution">
    <text evidence="4">The sequence shown here is derived from an EMBL/GenBank/DDBJ whole genome shotgun (WGS) entry which is preliminary data.</text>
</comment>
<dbReference type="InterPro" id="IPR012791">
    <property type="entry name" value="3-oxoacid_CoA-transf_B"/>
</dbReference>
<feature type="region of interest" description="Disordered" evidence="3">
    <location>
        <begin position="905"/>
        <end position="939"/>
    </location>
</feature>
<reference evidence="4 5" key="1">
    <citation type="submission" date="2019-03" db="EMBL/GenBank/DDBJ databases">
        <title>Sequencing 23 genomes of Wallemia ichthyophaga.</title>
        <authorList>
            <person name="Gostincar C."/>
        </authorList>
    </citation>
    <scope>NUCLEOTIDE SEQUENCE [LARGE SCALE GENOMIC DNA]</scope>
    <source>
        <strain evidence="4 5">EXF-5753</strain>
    </source>
</reference>
<comment type="similarity">
    <text evidence="1">Belongs to the SAPS family.</text>
</comment>
<feature type="compositionally biased region" description="Acidic residues" evidence="3">
    <location>
        <begin position="869"/>
        <end position="885"/>
    </location>
</feature>
<dbReference type="GO" id="GO:0019903">
    <property type="term" value="F:protein phosphatase binding"/>
    <property type="evidence" value="ECO:0007669"/>
    <property type="project" value="InterPro"/>
</dbReference>
<dbReference type="InterPro" id="IPR012792">
    <property type="entry name" value="3-oxoacid_CoA-transf_A"/>
</dbReference>
<evidence type="ECO:0000313" key="4">
    <source>
        <dbReference type="EMBL" id="TIA91631.1"/>
    </source>
</evidence>
<keyword evidence="2" id="KW-0808">Transferase</keyword>
<feature type="region of interest" description="Disordered" evidence="3">
    <location>
        <begin position="342"/>
        <end position="380"/>
    </location>
</feature>
<dbReference type="NCBIfam" id="TIGR02429">
    <property type="entry name" value="pcaI_scoA_fam"/>
    <property type="match status" value="1"/>
</dbReference>
<dbReference type="PANTHER" id="PTHR13707:SF60">
    <property type="entry name" value="ACETATE COA-TRANSFERASE SUBUNIT ALPHA"/>
    <property type="match status" value="1"/>
</dbReference>
<dbReference type="GO" id="GO:0008410">
    <property type="term" value="F:CoA-transferase activity"/>
    <property type="evidence" value="ECO:0007669"/>
    <property type="project" value="InterPro"/>
</dbReference>
<evidence type="ECO:0000256" key="3">
    <source>
        <dbReference type="SAM" id="MobiDB-lite"/>
    </source>
</evidence>
<evidence type="ECO:0000256" key="2">
    <source>
        <dbReference type="ARBA" id="ARBA00022679"/>
    </source>
</evidence>
<feature type="region of interest" description="Disordered" evidence="3">
    <location>
        <begin position="487"/>
        <end position="511"/>
    </location>
</feature>
<dbReference type="InterPro" id="IPR037171">
    <property type="entry name" value="NagB/RpiA_transferase-like"/>
</dbReference>
<dbReference type="SUPFAM" id="SSF100950">
    <property type="entry name" value="NagB/RpiA/CoA transferase-like"/>
    <property type="match status" value="2"/>
</dbReference>
<dbReference type="Proteomes" id="UP000310189">
    <property type="component" value="Unassembled WGS sequence"/>
</dbReference>
<dbReference type="InterPro" id="IPR007587">
    <property type="entry name" value="SAPS"/>
</dbReference>
<dbReference type="InterPro" id="IPR004165">
    <property type="entry name" value="CoA_trans_fam_I"/>
</dbReference>
<evidence type="ECO:0000313" key="5">
    <source>
        <dbReference type="Proteomes" id="UP000310189"/>
    </source>
</evidence>
<evidence type="ECO:0000256" key="1">
    <source>
        <dbReference type="ARBA" id="ARBA00006180"/>
    </source>
</evidence>
<feature type="compositionally biased region" description="Acidic residues" evidence="3">
    <location>
        <begin position="346"/>
        <end position="360"/>
    </location>
</feature>
<dbReference type="SMART" id="SM00882">
    <property type="entry name" value="CoA_trans"/>
    <property type="match status" value="2"/>
</dbReference>
<dbReference type="OrthoDB" id="10259133at2759"/>
<dbReference type="Pfam" id="PF04499">
    <property type="entry name" value="SAPS"/>
    <property type="match status" value="1"/>
</dbReference>
<name>A0A4T0FSX4_9BASI</name>
<gene>
    <name evidence="4" type="ORF">E3P99_00967</name>
</gene>
<dbReference type="Pfam" id="PF01144">
    <property type="entry name" value="CoA_trans"/>
    <property type="match status" value="2"/>
</dbReference>
<dbReference type="EMBL" id="SPNW01000011">
    <property type="protein sequence ID" value="TIA91631.1"/>
    <property type="molecule type" value="Genomic_DNA"/>
</dbReference>
<sequence>MYWRLGFGANKEIDQILDKDNVELEELLLDDSIVHESKSHNYRLVEFLIVPQNLRKLLSYANGKISVDDERNKLRFPYVATEILSSDIPQIHDTLVHEDNREEYLQPFWDYIVNKPTEDLNQLNPFVGYWGRIIARLLDSKSDDMLAFLKSQPDPIESFLRHIETPVIGDLLFRLIASDHHNSTVIDFFTQWQFIPKLSNILSPNYSKDHHLAVSELLKTVITFSAPSPPTANGDNQIYISNKFARQLGSHEVVTKLIQFILDDVPIEGGSEEGDVSTNHLLNSSDNDKHALVTSSLISILSVYIELIRKNNTDFSEPHLFHTLRNKLITLQQSQHEEAINKVANNDDDDDTNDMNLNDEELSKKEEEEEEKEQSDKEALEGAMDDMSQSMGIVHLGSILKAFTSRLGDFQRLLAHPRSYRGMILSSTGPIKPLTFERFRICELYAELLHCSNMAIFNRNVANGPHYDDYGRLVGGLDALTQLARALSDSEETEETAEEAREADEIPVEANAQPNRQSLDTAQGIPQSLSNLSQQSTHPLNTGDQLKKSMIDNGILDTLTTLFFEYPSNPFLHNVVYDVILQILNGQMERGLNVELAASLFTDAKLISKLLDGHTKVKESQDDKKTPTPGYSGHIMLIADECVKAFDRYESLYQRVKPSLPLEDWQKFVQGPLKANQDIEKEPLGGIRPDSNPFGQYGKVEGDQDDSDSDDDIGFMSSGFGSNYRSLSGQSHANINFDEDDDDDDSFFSSFSFKGANVGAFGQSLDEDDMDGDGRGSSAQVGVYSFGGFANADDDDDFGDFAVGGGAGEDGFGVSQASEENPFGDNFAPAAAQNLTPADWTREFKESVDNEGADGDVGADAAATITIPDLDEQGEEPEQPEQAEAEAEHTKKINDAIKGLKIGSAVDERASSSQHLDTQAPLGPGSNGAAEVTDESVKREVDGAVVEAPKDDMVLLAEEASRKQEHTRTPSKIVSSASEALAPVRSGMTVLSGGFGLCGVPTTLLNALSDKTDVRGLTAVSNNPGVGDKGLAKLLNEQGKVSRLVCSYLGNNKTLEGYYRRGEIAVELTPQGNIAERLSAASRGVPAFFTSTGVGTAVEDGSLVTEYTVDGKPLSYQPRCEIRVFGDKQYMLQTALHADIALVRAKYADTAGNLIFNSSAHNFNSVMAKAANCTIVEAEQIVDVGELSANAVHVSGIYVDRVCQATTATDVEVLTTSDARDSSNPLKDTIARRAAKEVRPGDYVNLGVGIPGRVPEFIPEDANVTVQSENGLLSIGAYPDPEHVDPDTINASKETVTLRPGAAAFGSDESFGMIRSGRIDVSMLGAFQVDQSGNLANYMIPGKLMKGMGGAMDLVSNPSQTRVVVLMEHTDKYGRSKLLKQCDLPLTGKACVWKIITELAAFSVDKESGMLVLTDVANGVTLDDVRRNTDAEYTVSAELGSY</sequence>